<dbReference type="AlphaFoldDB" id="A0A8T2EWT0"/>
<organism evidence="1 2">
    <name type="scientific">Arabidopsis thaliana x Arabidopsis arenosa</name>
    <dbReference type="NCBI Taxonomy" id="1240361"/>
    <lineage>
        <taxon>Eukaryota</taxon>
        <taxon>Viridiplantae</taxon>
        <taxon>Streptophyta</taxon>
        <taxon>Embryophyta</taxon>
        <taxon>Tracheophyta</taxon>
        <taxon>Spermatophyta</taxon>
        <taxon>Magnoliopsida</taxon>
        <taxon>eudicotyledons</taxon>
        <taxon>Gunneridae</taxon>
        <taxon>Pentapetalae</taxon>
        <taxon>rosids</taxon>
        <taxon>malvids</taxon>
        <taxon>Brassicales</taxon>
        <taxon>Brassicaceae</taxon>
        <taxon>Camelineae</taxon>
        <taxon>Arabidopsis</taxon>
    </lineage>
</organism>
<proteinExistence type="predicted"/>
<gene>
    <name evidence="1" type="ORF">ISN45_At03g032580</name>
</gene>
<dbReference type="EMBL" id="JAEFBK010000003">
    <property type="protein sequence ID" value="KAG7627104.1"/>
    <property type="molecule type" value="Genomic_DNA"/>
</dbReference>
<evidence type="ECO:0000313" key="2">
    <source>
        <dbReference type="Proteomes" id="UP000694240"/>
    </source>
</evidence>
<evidence type="ECO:0000313" key="1">
    <source>
        <dbReference type="EMBL" id="KAG7627104.1"/>
    </source>
</evidence>
<comment type="caution">
    <text evidence="1">The sequence shown here is derived from an EMBL/GenBank/DDBJ whole genome shotgun (WGS) entry which is preliminary data.</text>
</comment>
<protein>
    <submittedName>
        <fullName evidence="1">Uncharacterized protein</fullName>
    </submittedName>
</protein>
<accession>A0A8T2EWT0</accession>
<reference evidence="1 2" key="1">
    <citation type="submission" date="2020-12" db="EMBL/GenBank/DDBJ databases">
        <title>Concerted genomic and epigenomic changes stabilize Arabidopsis allopolyploids.</title>
        <authorList>
            <person name="Chen Z."/>
        </authorList>
    </citation>
    <scope>NUCLEOTIDE SEQUENCE [LARGE SCALE GENOMIC DNA]</scope>
    <source>
        <strain evidence="1">Allo738</strain>
        <tissue evidence="1">Leaf</tissue>
    </source>
</reference>
<name>A0A8T2EWT0_9BRAS</name>
<dbReference type="Proteomes" id="UP000694240">
    <property type="component" value="Chromosome 3"/>
</dbReference>
<sequence length="172" mass="18866">MNWKLGERNRVWGDDIDIQTIGDDAGSARGACGGSSFVTCLAECVAGDAPPELAHTSPPHVAERRWLGVLTNTCWRTMIVHPSVVRCVKLRNIMAYKGLDQVMPGQAMRQGETSSAQDDSLLRVFSIFPGANKTSCLLDYTSDHAILVLPLHLQSPMRSIPAQNHQFPDQQP</sequence>
<keyword evidence="2" id="KW-1185">Reference proteome</keyword>